<evidence type="ECO:0000313" key="3">
    <source>
        <dbReference type="Proteomes" id="UP000830055"/>
    </source>
</evidence>
<feature type="domain" description="DUF302" evidence="1">
    <location>
        <begin position="40"/>
        <end position="100"/>
    </location>
</feature>
<keyword evidence="3" id="KW-1185">Reference proteome</keyword>
<dbReference type="SUPFAM" id="SSF103247">
    <property type="entry name" value="TT1751-like"/>
    <property type="match status" value="1"/>
</dbReference>
<dbReference type="InterPro" id="IPR005180">
    <property type="entry name" value="DUF302"/>
</dbReference>
<dbReference type="Proteomes" id="UP000830055">
    <property type="component" value="Chromosome"/>
</dbReference>
<reference evidence="2 3" key="1">
    <citation type="submission" date="2022-01" db="EMBL/GenBank/DDBJ databases">
        <title>Desulfofustis limnae sp. nov., a novel mesophilic sulfate-reducing bacterium isolated from marsh soil.</title>
        <authorList>
            <person name="Watanabe M."/>
            <person name="Takahashi A."/>
            <person name="Kojima H."/>
            <person name="Fukui M."/>
        </authorList>
    </citation>
    <scope>NUCLEOTIDE SEQUENCE [LARGE SCALE GENOMIC DNA]</scope>
    <source>
        <strain evidence="2 3">PPLL</strain>
    </source>
</reference>
<gene>
    <name evidence="2" type="ORF">DPPLL_27350</name>
</gene>
<organism evidence="2 3">
    <name type="scientific">Desulfofustis limnaeus</name>
    <dbReference type="NCBI Taxonomy" id="2740163"/>
    <lineage>
        <taxon>Bacteria</taxon>
        <taxon>Pseudomonadati</taxon>
        <taxon>Thermodesulfobacteriota</taxon>
        <taxon>Desulfobulbia</taxon>
        <taxon>Desulfobulbales</taxon>
        <taxon>Desulfocapsaceae</taxon>
        <taxon>Desulfofustis</taxon>
    </lineage>
</organism>
<dbReference type="InterPro" id="IPR035923">
    <property type="entry name" value="TT1751-like_sf"/>
</dbReference>
<accession>A0ABN6M6C5</accession>
<dbReference type="Pfam" id="PF03625">
    <property type="entry name" value="DUF302"/>
    <property type="match status" value="1"/>
</dbReference>
<dbReference type="RefSeq" id="WP_284151743.1">
    <property type="nucleotide sequence ID" value="NZ_AP025516.1"/>
</dbReference>
<name>A0ABN6M6C5_9BACT</name>
<evidence type="ECO:0000313" key="2">
    <source>
        <dbReference type="EMBL" id="BDD88370.1"/>
    </source>
</evidence>
<evidence type="ECO:0000259" key="1">
    <source>
        <dbReference type="Pfam" id="PF03625"/>
    </source>
</evidence>
<protein>
    <submittedName>
        <fullName evidence="2">DUF302 domain-containing protein</fullName>
    </submittedName>
</protein>
<dbReference type="Gene3D" id="3.30.310.70">
    <property type="entry name" value="TT1751-like domain"/>
    <property type="match status" value="1"/>
</dbReference>
<sequence length="138" mass="15432">MTTDHLYATHTLKSPAQFAAHLLEIAGKKGFVAANRAHMDMADTFRSHGADVADEFDLHMIQLCKPDKAADSLQTNPERAILMPKFVMAFSRDQRTQIRFHHYCRESICAMVDDAAFPESLAKTYQTIIAMIDEAAAC</sequence>
<proteinExistence type="predicted"/>
<dbReference type="EMBL" id="AP025516">
    <property type="protein sequence ID" value="BDD88370.1"/>
    <property type="molecule type" value="Genomic_DNA"/>
</dbReference>